<sequence>FDDESDDDDEEKMNMIEQLLAKPFSGLNYQEKLEVKRLGPHQPDLKLEQSSKDRGKEYTCEFTMAWYEKKKWLCGSATRKSLFCFPCLLFGGELSWTQTGVNDLKHLSEKIKKHKSCKCHLDNSIMLAMFGSVNIATQLDKSYQVGIRKHNEEVDKNRYILSKLIDCVRFCGAFELALRGHDETESSLNPGLVDLVSSMDSAMEKHVKSVFKGTSKTIQNELLDCMLEVTRDFIIQQLRNTEYVAIQADDTTDVSTRCQSVLVYQYIDGNGKIVERFYGFTLLKGSCAESIATVLLDQLNIVFPEHCEKHYDGASVMRGESGGVQRKVRDRYPNAHYVHCYAHQLNLIMEQTVSKITQVRIFFCDLSGFPAFFSHSPKRTQVLEDIVARRLPRGAATRWNFNIRTVNIIYEHREDLLECFKTIKCSIAFESTTICEARRFIRMLENLLLEEFFYNIMPHVDVLCSQLQKQDIDTVYVERVSTEFVSGINKVRESIEDLGSKLPDESEFPIRCGRRTETKTLNQAKERFAFTKHLVSAKLLLSDLFERHNQCFPLQTLTDTVQAYPMLNKERSHTELSVIYGKPEFCGASGGMALFRLFLENNLQDTFSETKLLRILITIPMTTVESERCFSTLKRIKTFLRNTMNQDQLNALVMLSMEKQLIQEIPDFNKRTIEKFAALKDRQVKFLYK</sequence>
<proteinExistence type="predicted"/>
<protein>
    <recommendedName>
        <fullName evidence="5">TTF-type domain-containing protein</fullName>
    </recommendedName>
</protein>
<dbReference type="PANTHER" id="PTHR45749">
    <property type="match status" value="1"/>
</dbReference>
<dbReference type="Pfam" id="PF14291">
    <property type="entry name" value="DUF4371"/>
    <property type="match status" value="1"/>
</dbReference>
<reference evidence="3" key="2">
    <citation type="submission" date="2025-08" db="UniProtKB">
        <authorList>
            <consortium name="Ensembl"/>
        </authorList>
    </citation>
    <scope>IDENTIFICATION</scope>
</reference>
<reference evidence="4" key="1">
    <citation type="submission" date="2011-08" db="EMBL/GenBank/DDBJ databases">
        <title>The draft genome of Latimeria chalumnae.</title>
        <authorList>
            <person name="Di Palma F."/>
            <person name="Alfoldi J."/>
            <person name="Johnson J."/>
            <person name="Berlin A."/>
            <person name="Gnerre S."/>
            <person name="Jaffe D."/>
            <person name="MacCallum I."/>
            <person name="Young S."/>
            <person name="Walker B.J."/>
            <person name="Lander E."/>
            <person name="Lindblad-Toh K."/>
        </authorList>
    </citation>
    <scope>NUCLEOTIDE SEQUENCE [LARGE SCALE GENOMIC DNA]</scope>
    <source>
        <strain evidence="4">Wild caught</strain>
    </source>
</reference>
<evidence type="ECO:0000259" key="1">
    <source>
        <dbReference type="Pfam" id="PF05699"/>
    </source>
</evidence>
<evidence type="ECO:0008006" key="5">
    <source>
        <dbReference type="Google" id="ProtNLM"/>
    </source>
</evidence>
<organism evidence="3 4">
    <name type="scientific">Latimeria chalumnae</name>
    <name type="common">Coelacanth</name>
    <dbReference type="NCBI Taxonomy" id="7897"/>
    <lineage>
        <taxon>Eukaryota</taxon>
        <taxon>Metazoa</taxon>
        <taxon>Chordata</taxon>
        <taxon>Craniata</taxon>
        <taxon>Vertebrata</taxon>
        <taxon>Euteleostomi</taxon>
        <taxon>Coelacanthiformes</taxon>
        <taxon>Coelacanthidae</taxon>
        <taxon>Latimeria</taxon>
    </lineage>
</organism>
<feature type="domain" description="DUF4371" evidence="2">
    <location>
        <begin position="153"/>
        <end position="322"/>
    </location>
</feature>
<dbReference type="InterPro" id="IPR012337">
    <property type="entry name" value="RNaseH-like_sf"/>
</dbReference>
<dbReference type="eggNOG" id="ENOG502R6J9">
    <property type="taxonomic scope" value="Eukaryota"/>
</dbReference>
<evidence type="ECO:0000313" key="4">
    <source>
        <dbReference type="Proteomes" id="UP000008672"/>
    </source>
</evidence>
<dbReference type="Ensembl" id="ENSLACT00000007923.1">
    <property type="protein sequence ID" value="ENSLACP00000007857.1"/>
    <property type="gene ID" value="ENSLACG00000006957.1"/>
</dbReference>
<accession>H3ADY6</accession>
<dbReference type="Pfam" id="PF05699">
    <property type="entry name" value="Dimer_Tnp_hAT"/>
    <property type="match status" value="1"/>
</dbReference>
<dbReference type="InParanoid" id="H3ADY6"/>
<dbReference type="InterPro" id="IPR008906">
    <property type="entry name" value="HATC_C_dom"/>
</dbReference>
<dbReference type="GeneTree" id="ENSGT00940000157337"/>
<keyword evidence="4" id="KW-1185">Reference proteome</keyword>
<reference evidence="3" key="3">
    <citation type="submission" date="2025-09" db="UniProtKB">
        <authorList>
            <consortium name="Ensembl"/>
        </authorList>
    </citation>
    <scope>IDENTIFICATION</scope>
</reference>
<dbReference type="AlphaFoldDB" id="H3ADY6"/>
<dbReference type="InterPro" id="IPR025398">
    <property type="entry name" value="DUF4371"/>
</dbReference>
<evidence type="ECO:0000259" key="2">
    <source>
        <dbReference type="Pfam" id="PF14291"/>
    </source>
</evidence>
<evidence type="ECO:0000313" key="3">
    <source>
        <dbReference type="Ensembl" id="ENSLACP00000007857.1"/>
    </source>
</evidence>
<feature type="domain" description="HAT C-terminal dimerisation" evidence="1">
    <location>
        <begin position="610"/>
        <end position="661"/>
    </location>
</feature>
<name>H3ADY6_LATCH</name>
<dbReference type="Proteomes" id="UP000008672">
    <property type="component" value="Unassembled WGS sequence"/>
</dbReference>
<dbReference type="GO" id="GO:0046983">
    <property type="term" value="F:protein dimerization activity"/>
    <property type="evidence" value="ECO:0007669"/>
    <property type="project" value="InterPro"/>
</dbReference>
<dbReference type="SUPFAM" id="SSF53098">
    <property type="entry name" value="Ribonuclease H-like"/>
    <property type="match status" value="1"/>
</dbReference>
<dbReference type="EMBL" id="AFYH01147565">
    <property type="status" value="NOT_ANNOTATED_CDS"/>
    <property type="molecule type" value="Genomic_DNA"/>
</dbReference>
<dbReference type="PANTHER" id="PTHR45749:SF28">
    <property type="entry name" value="ZINC FINGER MYM-TYPE PROTEIN 1-LIKE-RELATED"/>
    <property type="match status" value="1"/>
</dbReference>